<comment type="caution">
    <text evidence="2">The sequence shown here is derived from an EMBL/GenBank/DDBJ whole genome shotgun (WGS) entry which is preliminary data.</text>
</comment>
<protein>
    <submittedName>
        <fullName evidence="2">Uncharacterized protein</fullName>
    </submittedName>
</protein>
<keyword evidence="1" id="KW-1133">Transmembrane helix</keyword>
<dbReference type="EMBL" id="NVVJ01000119">
    <property type="protein sequence ID" value="PCJ16475.1"/>
    <property type="molecule type" value="Genomic_DNA"/>
</dbReference>
<dbReference type="Proteomes" id="UP000218327">
    <property type="component" value="Unassembled WGS sequence"/>
</dbReference>
<organism evidence="2 3">
    <name type="scientific">SAR86 cluster bacterium</name>
    <dbReference type="NCBI Taxonomy" id="2030880"/>
    <lineage>
        <taxon>Bacteria</taxon>
        <taxon>Pseudomonadati</taxon>
        <taxon>Pseudomonadota</taxon>
        <taxon>Gammaproteobacteria</taxon>
        <taxon>SAR86 cluster</taxon>
    </lineage>
</organism>
<evidence type="ECO:0000313" key="2">
    <source>
        <dbReference type="EMBL" id="PCJ16475.1"/>
    </source>
</evidence>
<accession>A0A2A5AB42</accession>
<dbReference type="AlphaFoldDB" id="A0A2A5AB42"/>
<sequence length="68" mass="7199">MSKKSKNQAEQGTYALCITVGLIIGIGLGPMMGSLLYGSLTGGAVGAGTGYFFSHLKKRRKKHSHSKK</sequence>
<keyword evidence="1" id="KW-0472">Membrane</keyword>
<keyword evidence="1" id="KW-0812">Transmembrane</keyword>
<reference evidence="3" key="1">
    <citation type="submission" date="2017-08" db="EMBL/GenBank/DDBJ databases">
        <title>A dynamic microbial community with high functional redundancy inhabits the cold, oxic subseafloor aquifer.</title>
        <authorList>
            <person name="Tully B.J."/>
            <person name="Wheat C.G."/>
            <person name="Glazer B.T."/>
            <person name="Huber J.A."/>
        </authorList>
    </citation>
    <scope>NUCLEOTIDE SEQUENCE [LARGE SCALE GENOMIC DNA]</scope>
</reference>
<gene>
    <name evidence="2" type="ORF">COA96_18395</name>
</gene>
<evidence type="ECO:0000313" key="3">
    <source>
        <dbReference type="Proteomes" id="UP000218327"/>
    </source>
</evidence>
<evidence type="ECO:0000256" key="1">
    <source>
        <dbReference type="SAM" id="Phobius"/>
    </source>
</evidence>
<proteinExistence type="predicted"/>
<feature type="transmembrane region" description="Helical" evidence="1">
    <location>
        <begin position="12"/>
        <end position="29"/>
    </location>
</feature>
<name>A0A2A5AB42_9GAMM</name>
<feature type="transmembrane region" description="Helical" evidence="1">
    <location>
        <begin position="35"/>
        <end position="53"/>
    </location>
</feature>